<evidence type="ECO:0000313" key="3">
    <source>
        <dbReference type="Proteomes" id="UP000800036"/>
    </source>
</evidence>
<sequence>MQNTASRSYYHKDNDPSGRHSRIHHTYSTAGRSILEVQGWGWPNMIYHPARLPRSFLPTGRTLIWLRGNDGIWLSHERFKVCDFKKCVRQKVRTTIISTPCYTGGWKVRKDLNMTFFAAAGPHEGKPILDRQLIR</sequence>
<organism evidence="2 3">
    <name type="scientific">Bimuria novae-zelandiae CBS 107.79</name>
    <dbReference type="NCBI Taxonomy" id="1447943"/>
    <lineage>
        <taxon>Eukaryota</taxon>
        <taxon>Fungi</taxon>
        <taxon>Dikarya</taxon>
        <taxon>Ascomycota</taxon>
        <taxon>Pezizomycotina</taxon>
        <taxon>Dothideomycetes</taxon>
        <taxon>Pleosporomycetidae</taxon>
        <taxon>Pleosporales</taxon>
        <taxon>Massarineae</taxon>
        <taxon>Didymosphaeriaceae</taxon>
        <taxon>Bimuria</taxon>
    </lineage>
</organism>
<dbReference type="AlphaFoldDB" id="A0A6A5V6F7"/>
<feature type="region of interest" description="Disordered" evidence="1">
    <location>
        <begin position="1"/>
        <end position="23"/>
    </location>
</feature>
<proteinExistence type="predicted"/>
<accession>A0A6A5V6F7</accession>
<evidence type="ECO:0000313" key="2">
    <source>
        <dbReference type="EMBL" id="KAF1972791.1"/>
    </source>
</evidence>
<dbReference type="OrthoDB" id="3794541at2759"/>
<dbReference type="Proteomes" id="UP000800036">
    <property type="component" value="Unassembled WGS sequence"/>
</dbReference>
<name>A0A6A5V6F7_9PLEO</name>
<reference evidence="2" key="1">
    <citation type="journal article" date="2020" name="Stud. Mycol.">
        <title>101 Dothideomycetes genomes: a test case for predicting lifestyles and emergence of pathogens.</title>
        <authorList>
            <person name="Haridas S."/>
            <person name="Albert R."/>
            <person name="Binder M."/>
            <person name="Bloem J."/>
            <person name="Labutti K."/>
            <person name="Salamov A."/>
            <person name="Andreopoulos B."/>
            <person name="Baker S."/>
            <person name="Barry K."/>
            <person name="Bills G."/>
            <person name="Bluhm B."/>
            <person name="Cannon C."/>
            <person name="Castanera R."/>
            <person name="Culley D."/>
            <person name="Daum C."/>
            <person name="Ezra D."/>
            <person name="Gonzalez J."/>
            <person name="Henrissat B."/>
            <person name="Kuo A."/>
            <person name="Liang C."/>
            <person name="Lipzen A."/>
            <person name="Lutzoni F."/>
            <person name="Magnuson J."/>
            <person name="Mondo S."/>
            <person name="Nolan M."/>
            <person name="Ohm R."/>
            <person name="Pangilinan J."/>
            <person name="Park H.-J."/>
            <person name="Ramirez L."/>
            <person name="Alfaro M."/>
            <person name="Sun H."/>
            <person name="Tritt A."/>
            <person name="Yoshinaga Y."/>
            <person name="Zwiers L.-H."/>
            <person name="Turgeon B."/>
            <person name="Goodwin S."/>
            <person name="Spatafora J."/>
            <person name="Crous P."/>
            <person name="Grigoriev I."/>
        </authorList>
    </citation>
    <scope>NUCLEOTIDE SEQUENCE</scope>
    <source>
        <strain evidence="2">CBS 107.79</strain>
    </source>
</reference>
<gene>
    <name evidence="2" type="ORF">BU23DRAFT_554965</name>
</gene>
<evidence type="ECO:0000256" key="1">
    <source>
        <dbReference type="SAM" id="MobiDB-lite"/>
    </source>
</evidence>
<keyword evidence="3" id="KW-1185">Reference proteome</keyword>
<protein>
    <submittedName>
        <fullName evidence="2">Uncharacterized protein</fullName>
    </submittedName>
</protein>
<dbReference type="EMBL" id="ML976685">
    <property type="protein sequence ID" value="KAF1972791.1"/>
    <property type="molecule type" value="Genomic_DNA"/>
</dbReference>